<proteinExistence type="predicted"/>
<keyword evidence="2" id="KW-1185">Reference proteome</keyword>
<accession>A0AAE1CWK9</accession>
<protein>
    <submittedName>
        <fullName evidence="1">Uncharacterized protein</fullName>
    </submittedName>
</protein>
<dbReference type="Proteomes" id="UP001283361">
    <property type="component" value="Unassembled WGS sequence"/>
</dbReference>
<dbReference type="EMBL" id="JAWDGP010006450">
    <property type="protein sequence ID" value="KAK3741047.1"/>
    <property type="molecule type" value="Genomic_DNA"/>
</dbReference>
<sequence length="110" mass="12247">MCGNIVVSTASSLVSYIFHNIPFASMRVYRGKRVDPCGRGGLLYGMQSSSTLAHSDIPCLKTTGQCEHGTQIERAVYYYLKSKAIVNLSVEWSTLIPVLEAYAKQRFHLD</sequence>
<comment type="caution">
    <text evidence="1">The sequence shown here is derived from an EMBL/GenBank/DDBJ whole genome shotgun (WGS) entry which is preliminary data.</text>
</comment>
<evidence type="ECO:0000313" key="2">
    <source>
        <dbReference type="Proteomes" id="UP001283361"/>
    </source>
</evidence>
<evidence type="ECO:0000313" key="1">
    <source>
        <dbReference type="EMBL" id="KAK3741047.1"/>
    </source>
</evidence>
<dbReference type="AlphaFoldDB" id="A0AAE1CWK9"/>
<name>A0AAE1CWK9_9GAST</name>
<gene>
    <name evidence="1" type="ORF">RRG08_005737</name>
</gene>
<organism evidence="1 2">
    <name type="scientific">Elysia crispata</name>
    <name type="common">lettuce slug</name>
    <dbReference type="NCBI Taxonomy" id="231223"/>
    <lineage>
        <taxon>Eukaryota</taxon>
        <taxon>Metazoa</taxon>
        <taxon>Spiralia</taxon>
        <taxon>Lophotrochozoa</taxon>
        <taxon>Mollusca</taxon>
        <taxon>Gastropoda</taxon>
        <taxon>Heterobranchia</taxon>
        <taxon>Euthyneura</taxon>
        <taxon>Panpulmonata</taxon>
        <taxon>Sacoglossa</taxon>
        <taxon>Placobranchoidea</taxon>
        <taxon>Plakobranchidae</taxon>
        <taxon>Elysia</taxon>
    </lineage>
</organism>
<reference evidence="1" key="1">
    <citation type="journal article" date="2023" name="G3 (Bethesda)">
        <title>A reference genome for the long-term kleptoplast-retaining sea slug Elysia crispata morphotype clarki.</title>
        <authorList>
            <person name="Eastman K.E."/>
            <person name="Pendleton A.L."/>
            <person name="Shaikh M.A."/>
            <person name="Suttiyut T."/>
            <person name="Ogas R."/>
            <person name="Tomko P."/>
            <person name="Gavelis G."/>
            <person name="Widhalm J.R."/>
            <person name="Wisecaver J.H."/>
        </authorList>
    </citation>
    <scope>NUCLEOTIDE SEQUENCE</scope>
    <source>
        <strain evidence="1">ECLA1</strain>
    </source>
</reference>